<reference evidence="2 3" key="1">
    <citation type="submission" date="2020-07" db="EMBL/GenBank/DDBJ databases">
        <title>Genomic Encyclopedia of Type Strains, Phase III (KMG-III): the genomes of soil and plant-associated and newly described type strains.</title>
        <authorList>
            <person name="Whitman W."/>
        </authorList>
    </citation>
    <scope>NUCLEOTIDE SEQUENCE [LARGE SCALE GENOMIC DNA]</scope>
    <source>
        <strain evidence="2 3">CECT 8576</strain>
    </source>
</reference>
<keyword evidence="1" id="KW-0472">Membrane</keyword>
<evidence type="ECO:0000313" key="3">
    <source>
        <dbReference type="Proteomes" id="UP000548304"/>
    </source>
</evidence>
<organism evidence="2 3">
    <name type="scientific">Actinopolyspora biskrensis</name>
    <dbReference type="NCBI Taxonomy" id="1470178"/>
    <lineage>
        <taxon>Bacteria</taxon>
        <taxon>Bacillati</taxon>
        <taxon>Actinomycetota</taxon>
        <taxon>Actinomycetes</taxon>
        <taxon>Actinopolysporales</taxon>
        <taxon>Actinopolysporaceae</taxon>
        <taxon>Actinopolyspora</taxon>
    </lineage>
</organism>
<protein>
    <submittedName>
        <fullName evidence="2">Uncharacterized protein</fullName>
    </submittedName>
</protein>
<name>A0A852YZA9_9ACTN</name>
<accession>A0A852YZA9</accession>
<keyword evidence="1" id="KW-0812">Transmembrane</keyword>
<keyword evidence="1" id="KW-1133">Transmembrane helix</keyword>
<dbReference type="AlphaFoldDB" id="A0A852YZA9"/>
<feature type="transmembrane region" description="Helical" evidence="1">
    <location>
        <begin position="6"/>
        <end position="28"/>
    </location>
</feature>
<gene>
    <name evidence="2" type="ORF">FHR84_003280</name>
</gene>
<dbReference type="EMBL" id="JACBYW010000006">
    <property type="protein sequence ID" value="NYH79931.1"/>
    <property type="molecule type" value="Genomic_DNA"/>
</dbReference>
<comment type="caution">
    <text evidence="2">The sequence shown here is derived from an EMBL/GenBank/DDBJ whole genome shotgun (WGS) entry which is preliminary data.</text>
</comment>
<sequence>MSVRVYTLSAVAVTISAVAGLLFGMMIATTDFDAERAGSTAESGAVVISDTEGSRP</sequence>
<evidence type="ECO:0000256" key="1">
    <source>
        <dbReference type="SAM" id="Phobius"/>
    </source>
</evidence>
<keyword evidence="3" id="KW-1185">Reference proteome</keyword>
<dbReference type="Proteomes" id="UP000548304">
    <property type="component" value="Unassembled WGS sequence"/>
</dbReference>
<dbReference type="RefSeq" id="WP_179536278.1">
    <property type="nucleotide sequence ID" value="NZ_JACBYW010000006.1"/>
</dbReference>
<proteinExistence type="predicted"/>
<evidence type="ECO:0000313" key="2">
    <source>
        <dbReference type="EMBL" id="NYH79931.1"/>
    </source>
</evidence>